<dbReference type="SMART" id="SM00473">
    <property type="entry name" value="PAN_AP"/>
    <property type="match status" value="2"/>
</dbReference>
<sequence length="871" mass="95960">MGRAHLPEDSQPRPRSCRWLTQAKLAGTSGFFVQLDGLYKTVSMASGYVYYKWRKYTQPKRESKSASAPVRRRQRRHLAAAAALLQPQQIQPQIHHIVCVDGLFGGGVKIRRTKPNADFTHHSKQQTKKSTLPPRSEENMVKQEQKQMVVNRPDIAFCEGSSSAFFVSENVSVRGANASAIILESSEQQCAKYCADNRDNRGRTLLCGSALYESDTRQCKLYRKASAPDGELKRFAENGRRYYEKFCLPDDVPMDCAFAHFARVDDHILKGYAQSTSTVPTLAECMAYCMHEREFECKSAMYFFEEGECITNVESATTAPSDFQRPEDDDKVVLIENGCLKQEGNAAQNVSPSFAIEEQKDNGEATAETTTKTAITPTISEQQTTASSSVAAAQSILVTDAPTIVPTSSSSSASPPPPPQTTQSPVISFMTLMNKEENANIKHGEEKGLKLEENSGQIAAELKAFEEAQSQLGNISPIGIGPARLHPKQLNEEATRQYGAKTIERASDGSFQEKDVSRTTASISSENLSTNANNNNNNNISTAGIRLISRKGPESTKRLHLKLIKERQQRPRPFSTEILPSETVSYTVPAFGSASSVSTLSPPPQPTTTVTAATQQHEIVALDDGSPEERFEGSEGYFSLWGPWTPCTMPGERRVRRRKCLDLRRCKGSLMQVDYCPRDIPAVEDEPQLSAEVQQAPILTRHHQPIQVPVAQRQTLLPPPPALTHTGPVQHQQEVPKRRPVSIDIGTGTVLDTGGDIRDSVAVAQPPAVQPEATAPKEQQQQQKTQPAESVPVGAPATRPTEQREEQQQQQPAAVVVIDSIWSPWNGTCQHFASTQPCREGKVIGFEARECVAKDPLVCKGPFFRYCTLPC</sequence>
<protein>
    <recommendedName>
        <fullName evidence="2">Apple domain-containing protein</fullName>
    </recommendedName>
</protein>
<feature type="region of interest" description="Disordered" evidence="1">
    <location>
        <begin position="358"/>
        <end position="387"/>
    </location>
</feature>
<evidence type="ECO:0000313" key="3">
    <source>
        <dbReference type="EMBL" id="KAL3111565.1"/>
    </source>
</evidence>
<evidence type="ECO:0000256" key="1">
    <source>
        <dbReference type="SAM" id="MobiDB-lite"/>
    </source>
</evidence>
<name>A0ABD2LA12_9BILA</name>
<feature type="compositionally biased region" description="Low complexity" evidence="1">
    <location>
        <begin position="364"/>
        <end position="387"/>
    </location>
</feature>
<proteinExistence type="predicted"/>
<dbReference type="InterPro" id="IPR052774">
    <property type="entry name" value="Celegans_DevNeuronal_Protein"/>
</dbReference>
<dbReference type="InterPro" id="IPR000884">
    <property type="entry name" value="TSP1_rpt"/>
</dbReference>
<dbReference type="EMBL" id="JBICBT010000502">
    <property type="protein sequence ID" value="KAL3111565.1"/>
    <property type="molecule type" value="Genomic_DNA"/>
</dbReference>
<dbReference type="AlphaFoldDB" id="A0ABD2LA12"/>
<dbReference type="CDD" id="cd01099">
    <property type="entry name" value="PAN_AP_HGF"/>
    <property type="match status" value="1"/>
</dbReference>
<evidence type="ECO:0000313" key="4">
    <source>
        <dbReference type="Proteomes" id="UP001620626"/>
    </source>
</evidence>
<feature type="region of interest" description="Disordered" evidence="1">
    <location>
        <begin position="114"/>
        <end position="140"/>
    </location>
</feature>
<dbReference type="Proteomes" id="UP001620626">
    <property type="component" value="Unassembled WGS sequence"/>
</dbReference>
<comment type="caution">
    <text evidence="3">The sequence shown here is derived from an EMBL/GenBank/DDBJ whole genome shotgun (WGS) entry which is preliminary data.</text>
</comment>
<feature type="domain" description="Apple" evidence="2">
    <location>
        <begin position="158"/>
        <end position="247"/>
    </location>
</feature>
<feature type="compositionally biased region" description="Low complexity" evidence="1">
    <location>
        <begin position="404"/>
        <end position="413"/>
    </location>
</feature>
<dbReference type="PROSITE" id="PS50092">
    <property type="entry name" value="TSP1"/>
    <property type="match status" value="1"/>
</dbReference>
<dbReference type="Pfam" id="PF00024">
    <property type="entry name" value="PAN_1"/>
    <property type="match status" value="2"/>
</dbReference>
<dbReference type="PANTHER" id="PTHR47327">
    <property type="entry name" value="FI18240P1-RELATED"/>
    <property type="match status" value="1"/>
</dbReference>
<feature type="region of interest" description="Disordered" evidence="1">
    <location>
        <begin position="404"/>
        <end position="424"/>
    </location>
</feature>
<dbReference type="PROSITE" id="PS50948">
    <property type="entry name" value="PAN"/>
    <property type="match status" value="2"/>
</dbReference>
<dbReference type="SUPFAM" id="SSF57414">
    <property type="entry name" value="Hairpin loop containing domain-like"/>
    <property type="match status" value="2"/>
</dbReference>
<organism evidence="3 4">
    <name type="scientific">Heterodera trifolii</name>
    <dbReference type="NCBI Taxonomy" id="157864"/>
    <lineage>
        <taxon>Eukaryota</taxon>
        <taxon>Metazoa</taxon>
        <taxon>Ecdysozoa</taxon>
        <taxon>Nematoda</taxon>
        <taxon>Chromadorea</taxon>
        <taxon>Rhabditida</taxon>
        <taxon>Tylenchina</taxon>
        <taxon>Tylenchomorpha</taxon>
        <taxon>Tylenchoidea</taxon>
        <taxon>Heteroderidae</taxon>
        <taxon>Heteroderinae</taxon>
        <taxon>Heterodera</taxon>
    </lineage>
</organism>
<reference evidence="3 4" key="1">
    <citation type="submission" date="2024-10" db="EMBL/GenBank/DDBJ databases">
        <authorList>
            <person name="Kim D."/>
        </authorList>
    </citation>
    <scope>NUCLEOTIDE SEQUENCE [LARGE SCALE GENOMIC DNA]</scope>
    <source>
        <strain evidence="3">BH-2024</strain>
    </source>
</reference>
<accession>A0ABD2LA12</accession>
<dbReference type="Gene3D" id="3.50.4.10">
    <property type="entry name" value="Hepatocyte Growth Factor"/>
    <property type="match status" value="2"/>
</dbReference>
<dbReference type="PANTHER" id="PTHR47327:SF20">
    <property type="entry name" value="PROTEIN DYF-7"/>
    <property type="match status" value="1"/>
</dbReference>
<evidence type="ECO:0000259" key="2">
    <source>
        <dbReference type="PROSITE" id="PS50948"/>
    </source>
</evidence>
<feature type="region of interest" description="Disordered" evidence="1">
    <location>
        <begin position="716"/>
        <end position="740"/>
    </location>
</feature>
<gene>
    <name evidence="3" type="ORF">niasHT_012538</name>
</gene>
<feature type="region of interest" description="Disordered" evidence="1">
    <location>
        <begin position="767"/>
        <end position="813"/>
    </location>
</feature>
<feature type="domain" description="Apple" evidence="2">
    <location>
        <begin position="256"/>
        <end position="339"/>
    </location>
</feature>
<keyword evidence="4" id="KW-1185">Reference proteome</keyword>
<dbReference type="InterPro" id="IPR003609">
    <property type="entry name" value="Pan_app"/>
</dbReference>
<feature type="compositionally biased region" description="Low complexity" evidence="1">
    <location>
        <begin position="767"/>
        <end position="789"/>
    </location>
</feature>